<dbReference type="EMBL" id="FWEV01000296">
    <property type="protein sequence ID" value="SLM32001.1"/>
    <property type="molecule type" value="Genomic_DNA"/>
</dbReference>
<dbReference type="AntiFam" id="ANF00050">
    <property type="entry name" value="Translation of CRISPR YPEST repeat 1"/>
</dbReference>
<organism evidence="1 2">
    <name type="scientific">Desulfamplus magnetovallimortis</name>
    <dbReference type="NCBI Taxonomy" id="1246637"/>
    <lineage>
        <taxon>Bacteria</taxon>
        <taxon>Pseudomonadati</taxon>
        <taxon>Thermodesulfobacteriota</taxon>
        <taxon>Desulfobacteria</taxon>
        <taxon>Desulfobacterales</taxon>
        <taxon>Desulfobacteraceae</taxon>
        <taxon>Desulfamplus</taxon>
    </lineage>
</organism>
<proteinExistence type="predicted"/>
<evidence type="ECO:0000313" key="1">
    <source>
        <dbReference type="EMBL" id="SLM32001.1"/>
    </source>
</evidence>
<accession>A0A1W1HHM0</accession>
<reference evidence="1 2" key="1">
    <citation type="submission" date="2017-03" db="EMBL/GenBank/DDBJ databases">
        <authorList>
            <person name="Afonso C.L."/>
            <person name="Miller P.J."/>
            <person name="Scott M.A."/>
            <person name="Spackman E."/>
            <person name="Goraichik I."/>
            <person name="Dimitrov K.M."/>
            <person name="Suarez D.L."/>
            <person name="Swayne D.E."/>
        </authorList>
    </citation>
    <scope>NUCLEOTIDE SEQUENCE [LARGE SCALE GENOMIC DNA]</scope>
    <source>
        <strain evidence="1">PRJEB14757</strain>
    </source>
</reference>
<sequence length="79" mass="9102">MSKLPHRQLRNTISIAETSRVSKLPHRQLRKLHKERIQDKKVNCRTGSLEIDYPDNLTVFLVNCRTGSLEMLSLSRADG</sequence>
<dbReference type="STRING" id="1246637.MTBBW1_530006"/>
<dbReference type="Proteomes" id="UP000191931">
    <property type="component" value="Unassembled WGS sequence"/>
</dbReference>
<gene>
    <name evidence="1" type="ORF">MTBBW1_530006</name>
</gene>
<keyword evidence="2" id="KW-1185">Reference proteome</keyword>
<evidence type="ECO:0000313" key="2">
    <source>
        <dbReference type="Proteomes" id="UP000191931"/>
    </source>
</evidence>
<protein>
    <submittedName>
        <fullName evidence="1">Uncharacterized protein</fullName>
    </submittedName>
</protein>
<dbReference type="AlphaFoldDB" id="A0A1W1HHM0"/>
<name>A0A1W1HHM0_9BACT</name>